<evidence type="ECO:0000313" key="2">
    <source>
        <dbReference type="Proteomes" id="UP000662314"/>
    </source>
</evidence>
<comment type="caution">
    <text evidence="1">The sequence shown here is derived from an EMBL/GenBank/DDBJ whole genome shotgun (WGS) entry which is preliminary data.</text>
</comment>
<dbReference type="Proteomes" id="UP000662314">
    <property type="component" value="Unassembled WGS sequence"/>
</dbReference>
<dbReference type="AlphaFoldDB" id="A0A8J7I526"/>
<protein>
    <submittedName>
        <fullName evidence="1">Uncharacterized protein</fullName>
    </submittedName>
</protein>
<keyword evidence="2" id="KW-1185">Reference proteome</keyword>
<accession>A0A8J7I526</accession>
<organism evidence="1 2">
    <name type="scientific">Dendronalium phyllosphericum CENA369</name>
    <dbReference type="NCBI Taxonomy" id="1725256"/>
    <lineage>
        <taxon>Bacteria</taxon>
        <taxon>Bacillati</taxon>
        <taxon>Cyanobacteriota</taxon>
        <taxon>Cyanophyceae</taxon>
        <taxon>Nostocales</taxon>
        <taxon>Nostocaceae</taxon>
        <taxon>Dendronalium</taxon>
        <taxon>Dendronalium phyllosphericum</taxon>
    </lineage>
</organism>
<name>A0A8J7I526_9NOST</name>
<sequence>MRIFLHDLWEKFVKSLLADPNDLQVWQKVDRYGNTYWNAYHPATGKSFSSGSEADVSMWIEQLYKS</sequence>
<proteinExistence type="predicted"/>
<evidence type="ECO:0000313" key="1">
    <source>
        <dbReference type="EMBL" id="MBH8573923.1"/>
    </source>
</evidence>
<dbReference type="EMBL" id="JAECZA010000049">
    <property type="protein sequence ID" value="MBH8573923.1"/>
    <property type="molecule type" value="Genomic_DNA"/>
</dbReference>
<reference evidence="1 2" key="1">
    <citation type="journal article" date="2021" name="Int. J. Syst. Evol. Microbiol.">
        <title>Amazonocrinis nigriterrae gen. nov., sp. nov., Atlanticothrix silvestris gen. nov., sp. nov. and Dendronalium phyllosphericum gen. nov., sp. nov., nostocacean cyanobacteria from Brazilian environments.</title>
        <authorList>
            <person name="Alvarenga D.O."/>
            <person name="Andreote A.P.D."/>
            <person name="Branco L.H.Z."/>
            <person name="Delbaje E."/>
            <person name="Cruz R.B."/>
            <person name="Varani A.M."/>
            <person name="Fiore M.F."/>
        </authorList>
    </citation>
    <scope>NUCLEOTIDE SEQUENCE [LARGE SCALE GENOMIC DNA]</scope>
    <source>
        <strain evidence="1 2">CENA369</strain>
    </source>
</reference>
<gene>
    <name evidence="1" type="ORF">I8752_13010</name>
</gene>